<organism evidence="1 2">
    <name type="scientific">Candidatus Propionivibrio aalborgensis</name>
    <dbReference type="NCBI Taxonomy" id="1860101"/>
    <lineage>
        <taxon>Bacteria</taxon>
        <taxon>Pseudomonadati</taxon>
        <taxon>Pseudomonadota</taxon>
        <taxon>Betaproteobacteria</taxon>
        <taxon>Rhodocyclales</taxon>
        <taxon>Rhodocyclaceae</taxon>
        <taxon>Propionivibrio</taxon>
    </lineage>
</organism>
<evidence type="ECO:0000313" key="1">
    <source>
        <dbReference type="EMBL" id="SBT04401.1"/>
    </source>
</evidence>
<dbReference type="Proteomes" id="UP000199600">
    <property type="component" value="Unassembled WGS sequence"/>
</dbReference>
<dbReference type="AlphaFoldDB" id="A0A1A8XI78"/>
<proteinExistence type="predicted"/>
<protein>
    <submittedName>
        <fullName evidence="1">Uncharacterized protein</fullName>
    </submittedName>
</protein>
<gene>
    <name evidence="1" type="ORF">PROAA_1280008</name>
</gene>
<reference evidence="1 2" key="1">
    <citation type="submission" date="2016-06" db="EMBL/GenBank/DDBJ databases">
        <authorList>
            <person name="Kjaerup R.B."/>
            <person name="Dalgaard T.S."/>
            <person name="Juul-Madsen H.R."/>
        </authorList>
    </citation>
    <scope>NUCLEOTIDE SEQUENCE [LARGE SCALE GENOMIC DNA]</scope>
    <source>
        <strain evidence="1">2</strain>
    </source>
</reference>
<name>A0A1A8XI78_9RHOO</name>
<keyword evidence="2" id="KW-1185">Reference proteome</keyword>
<dbReference type="EMBL" id="FLQY01000033">
    <property type="protein sequence ID" value="SBT04401.1"/>
    <property type="molecule type" value="Genomic_DNA"/>
</dbReference>
<accession>A0A1A8XI78</accession>
<sequence>METLNKCQFLEDTYVVMRVCGRLVGLIQCFLKHFLIVSGYLSDFSWSYSDAKYFPDPHIVGGAFCTG</sequence>
<evidence type="ECO:0000313" key="2">
    <source>
        <dbReference type="Proteomes" id="UP000199600"/>
    </source>
</evidence>